<dbReference type="EMBL" id="FPHJ01000014">
    <property type="protein sequence ID" value="SFV55707.1"/>
    <property type="molecule type" value="Genomic_DNA"/>
</dbReference>
<dbReference type="GO" id="GO:0005524">
    <property type="term" value="F:ATP binding"/>
    <property type="evidence" value="ECO:0007669"/>
    <property type="project" value="UniProtKB-KW"/>
</dbReference>
<organism evidence="8">
    <name type="scientific">hydrothermal vent metagenome</name>
    <dbReference type="NCBI Taxonomy" id="652676"/>
    <lineage>
        <taxon>unclassified sequences</taxon>
        <taxon>metagenomes</taxon>
        <taxon>ecological metagenomes</taxon>
    </lineage>
</organism>
<dbReference type="GO" id="GO:0017004">
    <property type="term" value="P:cytochrome complex assembly"/>
    <property type="evidence" value="ECO:0007669"/>
    <property type="project" value="UniProtKB-KW"/>
</dbReference>
<keyword evidence="6" id="KW-0472">Membrane</keyword>
<accession>A0A1W1BQE8</accession>
<dbReference type="InterPro" id="IPR017871">
    <property type="entry name" value="ABC_transporter-like_CS"/>
</dbReference>
<keyword evidence="3" id="KW-0201">Cytochrome c-type biogenesis</keyword>
<dbReference type="GO" id="GO:0016887">
    <property type="term" value="F:ATP hydrolysis activity"/>
    <property type="evidence" value="ECO:0007669"/>
    <property type="project" value="InterPro"/>
</dbReference>
<evidence type="ECO:0000256" key="5">
    <source>
        <dbReference type="ARBA" id="ARBA00022967"/>
    </source>
</evidence>
<evidence type="ECO:0000256" key="6">
    <source>
        <dbReference type="ARBA" id="ARBA00023136"/>
    </source>
</evidence>
<dbReference type="PANTHER" id="PTHR43499">
    <property type="entry name" value="ABC TRANSPORTER I FAMILY MEMBER 1"/>
    <property type="match status" value="1"/>
</dbReference>
<sequence>MNSISFNISCQKGYIQIFKNKKYTLKSGDILQLVGRNGSGKTSLLKILATLSNTEESEILINGKTQNEDFLENSYYLGHLPAISPQLTVLENLTFLLALKQNINQHSLTNALENVGLKYYKNELCANLSAGQKRRVALASLFVNDASLWLLDEPFTALDTQGVEMIENLIKQHCKKGGICIFTTHQPPQLFQPKILQL</sequence>
<evidence type="ECO:0000313" key="8">
    <source>
        <dbReference type="EMBL" id="SFV55707.1"/>
    </source>
</evidence>
<evidence type="ECO:0000256" key="3">
    <source>
        <dbReference type="ARBA" id="ARBA00022748"/>
    </source>
</evidence>
<evidence type="ECO:0000259" key="7">
    <source>
        <dbReference type="PROSITE" id="PS50893"/>
    </source>
</evidence>
<gene>
    <name evidence="8" type="ORF">MNB_SUP05-5-380</name>
</gene>
<feature type="domain" description="ABC transporter" evidence="7">
    <location>
        <begin position="1"/>
        <end position="198"/>
    </location>
</feature>
<keyword evidence="1" id="KW-0813">Transport</keyword>
<dbReference type="NCBIfam" id="NF010061">
    <property type="entry name" value="PRK13538.1"/>
    <property type="match status" value="1"/>
</dbReference>
<evidence type="ECO:0000256" key="2">
    <source>
        <dbReference type="ARBA" id="ARBA00022741"/>
    </source>
</evidence>
<dbReference type="InterPro" id="IPR005895">
    <property type="entry name" value="ABC_transptr_haem_export_CcmA"/>
</dbReference>
<dbReference type="PANTHER" id="PTHR43499:SF1">
    <property type="entry name" value="ABC TRANSPORTER I FAMILY MEMBER 1"/>
    <property type="match status" value="1"/>
</dbReference>
<name>A0A1W1BQE8_9ZZZZ</name>
<reference evidence="8" key="1">
    <citation type="submission" date="2016-10" db="EMBL/GenBank/DDBJ databases">
        <authorList>
            <person name="de Groot N.N."/>
        </authorList>
    </citation>
    <scope>NUCLEOTIDE SEQUENCE</scope>
</reference>
<dbReference type="Pfam" id="PF00005">
    <property type="entry name" value="ABC_tran"/>
    <property type="match status" value="1"/>
</dbReference>
<dbReference type="AlphaFoldDB" id="A0A1W1BQE8"/>
<dbReference type="SUPFAM" id="SSF52540">
    <property type="entry name" value="P-loop containing nucleoside triphosphate hydrolases"/>
    <property type="match status" value="1"/>
</dbReference>
<dbReference type="SMART" id="SM00382">
    <property type="entry name" value="AAA"/>
    <property type="match status" value="1"/>
</dbReference>
<dbReference type="InterPro" id="IPR027417">
    <property type="entry name" value="P-loop_NTPase"/>
</dbReference>
<keyword evidence="2" id="KW-0547">Nucleotide-binding</keyword>
<proteinExistence type="predicted"/>
<keyword evidence="5" id="KW-1278">Translocase</keyword>
<dbReference type="PROSITE" id="PS50893">
    <property type="entry name" value="ABC_TRANSPORTER_2"/>
    <property type="match status" value="1"/>
</dbReference>
<dbReference type="PROSITE" id="PS00211">
    <property type="entry name" value="ABC_TRANSPORTER_1"/>
    <property type="match status" value="1"/>
</dbReference>
<dbReference type="GO" id="GO:0022857">
    <property type="term" value="F:transmembrane transporter activity"/>
    <property type="evidence" value="ECO:0007669"/>
    <property type="project" value="InterPro"/>
</dbReference>
<protein>
    <submittedName>
        <fullName evidence="8">ABC transporter involved in cytochrome c biogenesis, ATPase component CcmA</fullName>
    </submittedName>
</protein>
<evidence type="ECO:0000256" key="4">
    <source>
        <dbReference type="ARBA" id="ARBA00022840"/>
    </source>
</evidence>
<keyword evidence="4" id="KW-0067">ATP-binding</keyword>
<dbReference type="InterPro" id="IPR003593">
    <property type="entry name" value="AAA+_ATPase"/>
</dbReference>
<evidence type="ECO:0000256" key="1">
    <source>
        <dbReference type="ARBA" id="ARBA00022448"/>
    </source>
</evidence>
<dbReference type="InterPro" id="IPR003439">
    <property type="entry name" value="ABC_transporter-like_ATP-bd"/>
</dbReference>
<dbReference type="NCBIfam" id="TIGR01189">
    <property type="entry name" value="ccmA"/>
    <property type="match status" value="1"/>
</dbReference>
<dbReference type="Gene3D" id="3.40.50.300">
    <property type="entry name" value="P-loop containing nucleotide triphosphate hydrolases"/>
    <property type="match status" value="1"/>
</dbReference>